<dbReference type="Pfam" id="PF12697">
    <property type="entry name" value="Abhydrolase_6"/>
    <property type="match status" value="1"/>
</dbReference>
<accession>A0ABT5TC28</accession>
<reference evidence="2" key="1">
    <citation type="submission" date="2023-02" db="EMBL/GenBank/DDBJ databases">
        <title>Description of Roseinatronobacter alkalisoli sp. nov., an alkaliphilic bacerium isolated from soda soil.</title>
        <authorList>
            <person name="Wei W."/>
        </authorList>
    </citation>
    <scope>NUCLEOTIDE SEQUENCE</scope>
    <source>
        <strain evidence="2">HJB301</strain>
    </source>
</reference>
<evidence type="ECO:0000313" key="2">
    <source>
        <dbReference type="EMBL" id="MDD7972688.1"/>
    </source>
</evidence>
<name>A0ABT5TC28_9RHOB</name>
<dbReference type="Gene3D" id="3.40.50.1820">
    <property type="entry name" value="alpha/beta hydrolase"/>
    <property type="match status" value="1"/>
</dbReference>
<comment type="caution">
    <text evidence="2">The sequence shown here is derived from an EMBL/GenBank/DDBJ whole genome shotgun (WGS) entry which is preliminary data.</text>
</comment>
<dbReference type="InterPro" id="IPR029058">
    <property type="entry name" value="AB_hydrolase_fold"/>
</dbReference>
<dbReference type="PANTHER" id="PTHR43194:SF2">
    <property type="entry name" value="PEROXISOMAL MEMBRANE PROTEIN LPX1"/>
    <property type="match status" value="1"/>
</dbReference>
<organism evidence="2 3">
    <name type="scientific">Roseinatronobacter alkalisoli</name>
    <dbReference type="NCBI Taxonomy" id="3028235"/>
    <lineage>
        <taxon>Bacteria</taxon>
        <taxon>Pseudomonadati</taxon>
        <taxon>Pseudomonadota</taxon>
        <taxon>Alphaproteobacteria</taxon>
        <taxon>Rhodobacterales</taxon>
        <taxon>Paracoccaceae</taxon>
        <taxon>Roseinatronobacter</taxon>
    </lineage>
</organism>
<dbReference type="SUPFAM" id="SSF53474">
    <property type="entry name" value="alpha/beta-Hydrolases"/>
    <property type="match status" value="1"/>
</dbReference>
<evidence type="ECO:0000259" key="1">
    <source>
        <dbReference type="Pfam" id="PF12697"/>
    </source>
</evidence>
<proteinExistence type="predicted"/>
<dbReference type="RefSeq" id="WP_274353365.1">
    <property type="nucleotide sequence ID" value="NZ_JAQZSM010000018.1"/>
</dbReference>
<dbReference type="PANTHER" id="PTHR43194">
    <property type="entry name" value="HYDROLASE ALPHA/BETA FOLD FAMILY"/>
    <property type="match status" value="1"/>
</dbReference>
<dbReference type="InterPro" id="IPR000073">
    <property type="entry name" value="AB_hydrolase_1"/>
</dbReference>
<feature type="domain" description="AB hydrolase-1" evidence="1">
    <location>
        <begin position="6"/>
        <end position="224"/>
    </location>
</feature>
<gene>
    <name evidence="2" type="ORF">PUT78_16440</name>
</gene>
<keyword evidence="3" id="KW-1185">Reference proteome</keyword>
<sequence length="238" mass="25728">MHELTLVLIPGLVSDARVWQPVADALKDSYVIHAANVQRDDRIEAMAARLLADADGPLIAVGHSMGGRVAMEMARQAPDRLRALVLANTGHDTRKPGETAKRQAKIDLGHDSMAKLAAEWLPGMLDPARTSDTALIEGLTEMVIAAGPAVHERQIHALLNRPDAGACLGRIACPILLLTGRQDAWSPAAQHRAIADMAPDAEVQLIDDAGHFMPVEQPADTVARITEWLSRNKERTHV</sequence>
<dbReference type="InterPro" id="IPR050228">
    <property type="entry name" value="Carboxylesterase_BioH"/>
</dbReference>
<evidence type="ECO:0000313" key="3">
    <source>
        <dbReference type="Proteomes" id="UP001431784"/>
    </source>
</evidence>
<dbReference type="PRINTS" id="PR00111">
    <property type="entry name" value="ABHYDROLASE"/>
</dbReference>
<keyword evidence="2" id="KW-0378">Hydrolase</keyword>
<dbReference type="GO" id="GO:0016787">
    <property type="term" value="F:hydrolase activity"/>
    <property type="evidence" value="ECO:0007669"/>
    <property type="project" value="UniProtKB-KW"/>
</dbReference>
<dbReference type="Proteomes" id="UP001431784">
    <property type="component" value="Unassembled WGS sequence"/>
</dbReference>
<protein>
    <submittedName>
        <fullName evidence="2">Alpha/beta fold hydrolase</fullName>
    </submittedName>
</protein>
<dbReference type="EMBL" id="JAQZSM010000018">
    <property type="protein sequence ID" value="MDD7972688.1"/>
    <property type="molecule type" value="Genomic_DNA"/>
</dbReference>